<dbReference type="AlphaFoldDB" id="A0A165PP09"/>
<evidence type="ECO:0000313" key="2">
    <source>
        <dbReference type="EMBL" id="KZT21308.1"/>
    </source>
</evidence>
<keyword evidence="1" id="KW-1133">Transmembrane helix</keyword>
<evidence type="ECO:0000313" key="3">
    <source>
        <dbReference type="Proteomes" id="UP000076761"/>
    </source>
</evidence>
<reference evidence="2 3" key="1">
    <citation type="journal article" date="2016" name="Mol. Biol. Evol.">
        <title>Comparative Genomics of Early-Diverging Mushroom-Forming Fungi Provides Insights into the Origins of Lignocellulose Decay Capabilities.</title>
        <authorList>
            <person name="Nagy L.G."/>
            <person name="Riley R."/>
            <person name="Tritt A."/>
            <person name="Adam C."/>
            <person name="Daum C."/>
            <person name="Floudas D."/>
            <person name="Sun H."/>
            <person name="Yadav J.S."/>
            <person name="Pangilinan J."/>
            <person name="Larsson K.H."/>
            <person name="Matsuura K."/>
            <person name="Barry K."/>
            <person name="Labutti K."/>
            <person name="Kuo R."/>
            <person name="Ohm R.A."/>
            <person name="Bhattacharya S.S."/>
            <person name="Shirouzu T."/>
            <person name="Yoshinaga Y."/>
            <person name="Martin F.M."/>
            <person name="Grigoriev I.V."/>
            <person name="Hibbett D.S."/>
        </authorList>
    </citation>
    <scope>NUCLEOTIDE SEQUENCE [LARGE SCALE GENOMIC DNA]</scope>
    <source>
        <strain evidence="2 3">HHB14362 ss-1</strain>
    </source>
</reference>
<protein>
    <submittedName>
        <fullName evidence="2">Uncharacterized protein</fullName>
    </submittedName>
</protein>
<dbReference type="EMBL" id="KV425608">
    <property type="protein sequence ID" value="KZT21308.1"/>
    <property type="molecule type" value="Genomic_DNA"/>
</dbReference>
<accession>A0A165PP09</accession>
<organism evidence="2 3">
    <name type="scientific">Neolentinus lepideus HHB14362 ss-1</name>
    <dbReference type="NCBI Taxonomy" id="1314782"/>
    <lineage>
        <taxon>Eukaryota</taxon>
        <taxon>Fungi</taxon>
        <taxon>Dikarya</taxon>
        <taxon>Basidiomycota</taxon>
        <taxon>Agaricomycotina</taxon>
        <taxon>Agaricomycetes</taxon>
        <taxon>Gloeophyllales</taxon>
        <taxon>Gloeophyllaceae</taxon>
        <taxon>Neolentinus</taxon>
    </lineage>
</organism>
<keyword evidence="3" id="KW-1185">Reference proteome</keyword>
<gene>
    <name evidence="2" type="ORF">NEOLEDRAFT_1139642</name>
</gene>
<dbReference type="Proteomes" id="UP000076761">
    <property type="component" value="Unassembled WGS sequence"/>
</dbReference>
<proteinExistence type="predicted"/>
<dbReference type="InParanoid" id="A0A165PP09"/>
<keyword evidence="1" id="KW-0472">Membrane</keyword>
<feature type="transmembrane region" description="Helical" evidence="1">
    <location>
        <begin position="47"/>
        <end position="66"/>
    </location>
</feature>
<evidence type="ECO:0000256" key="1">
    <source>
        <dbReference type="SAM" id="Phobius"/>
    </source>
</evidence>
<name>A0A165PP09_9AGAM</name>
<sequence>MGPTDTNRADPPSSCADIAKIPRFMESTARGSNFEFTAESRQLDKRLLVASALVAATLMTLLWSWMTYDHVRTGSRRQDCVRYVDVSIRS</sequence>
<keyword evidence="1" id="KW-0812">Transmembrane</keyword>